<dbReference type="EMBL" id="DXDC01000138">
    <property type="protein sequence ID" value="HIY65571.1"/>
    <property type="molecule type" value="Genomic_DNA"/>
</dbReference>
<protein>
    <submittedName>
        <fullName evidence="6">ATP-binding cassette domain-containing protein</fullName>
    </submittedName>
</protein>
<evidence type="ECO:0000256" key="1">
    <source>
        <dbReference type="ARBA" id="ARBA00022737"/>
    </source>
</evidence>
<proteinExistence type="predicted"/>
<dbReference type="GO" id="GO:0016887">
    <property type="term" value="F:ATP hydrolysis activity"/>
    <property type="evidence" value="ECO:0007669"/>
    <property type="project" value="InterPro"/>
</dbReference>
<dbReference type="Pfam" id="PF00005">
    <property type="entry name" value="ABC_tran"/>
    <property type="match status" value="1"/>
</dbReference>
<dbReference type="PANTHER" id="PTHR19211">
    <property type="entry name" value="ATP-BINDING TRANSPORT PROTEIN-RELATED"/>
    <property type="match status" value="1"/>
</dbReference>
<feature type="compositionally biased region" description="Basic and acidic residues" evidence="4">
    <location>
        <begin position="64"/>
        <end position="73"/>
    </location>
</feature>
<evidence type="ECO:0000256" key="2">
    <source>
        <dbReference type="ARBA" id="ARBA00022741"/>
    </source>
</evidence>
<evidence type="ECO:0000313" key="6">
    <source>
        <dbReference type="EMBL" id="HIY65571.1"/>
    </source>
</evidence>
<keyword evidence="3 6" id="KW-0067">ATP-binding</keyword>
<evidence type="ECO:0000313" key="7">
    <source>
        <dbReference type="Proteomes" id="UP000824005"/>
    </source>
</evidence>
<dbReference type="InterPro" id="IPR027417">
    <property type="entry name" value="P-loop_NTPase"/>
</dbReference>
<name>A0A9D1YU67_9MICO</name>
<evidence type="ECO:0000256" key="4">
    <source>
        <dbReference type="SAM" id="MobiDB-lite"/>
    </source>
</evidence>
<evidence type="ECO:0000259" key="5">
    <source>
        <dbReference type="PROSITE" id="PS50893"/>
    </source>
</evidence>
<dbReference type="SUPFAM" id="SSF52540">
    <property type="entry name" value="P-loop containing nucleoside triphosphate hydrolases"/>
    <property type="match status" value="1"/>
</dbReference>
<dbReference type="AlphaFoldDB" id="A0A9D1YU67"/>
<gene>
    <name evidence="6" type="ORF">H9830_04770</name>
</gene>
<dbReference type="Gene3D" id="3.40.50.300">
    <property type="entry name" value="P-loop containing nucleotide triphosphate hydrolases"/>
    <property type="match status" value="1"/>
</dbReference>
<evidence type="ECO:0000256" key="3">
    <source>
        <dbReference type="ARBA" id="ARBA00022840"/>
    </source>
</evidence>
<dbReference type="PROSITE" id="PS50893">
    <property type="entry name" value="ABC_TRANSPORTER_2"/>
    <property type="match status" value="1"/>
</dbReference>
<dbReference type="InterPro" id="IPR050611">
    <property type="entry name" value="ABCF"/>
</dbReference>
<keyword evidence="2" id="KW-0547">Nucleotide-binding</keyword>
<reference evidence="6" key="2">
    <citation type="submission" date="2021-04" db="EMBL/GenBank/DDBJ databases">
        <authorList>
            <person name="Gilroy R."/>
        </authorList>
    </citation>
    <scope>NUCLEOTIDE SEQUENCE</scope>
    <source>
        <strain evidence="6">ChiGjej1B1-98</strain>
    </source>
</reference>
<feature type="region of interest" description="Disordered" evidence="4">
    <location>
        <begin position="54"/>
        <end position="73"/>
    </location>
</feature>
<dbReference type="Proteomes" id="UP000824005">
    <property type="component" value="Unassembled WGS sequence"/>
</dbReference>
<dbReference type="InterPro" id="IPR003593">
    <property type="entry name" value="AAA+_ATPase"/>
</dbReference>
<dbReference type="PANTHER" id="PTHR19211:SF14">
    <property type="entry name" value="ATP-BINDING CASSETTE SUB-FAMILY F MEMBER 1"/>
    <property type="match status" value="1"/>
</dbReference>
<reference evidence="6" key="1">
    <citation type="journal article" date="2021" name="PeerJ">
        <title>Extensive microbial diversity within the chicken gut microbiome revealed by metagenomics and culture.</title>
        <authorList>
            <person name="Gilroy R."/>
            <person name="Ravi A."/>
            <person name="Getino M."/>
            <person name="Pursley I."/>
            <person name="Horton D.L."/>
            <person name="Alikhan N.F."/>
            <person name="Baker D."/>
            <person name="Gharbi K."/>
            <person name="Hall N."/>
            <person name="Watson M."/>
            <person name="Adriaenssens E.M."/>
            <person name="Foster-Nyarko E."/>
            <person name="Jarju S."/>
            <person name="Secka A."/>
            <person name="Antonio M."/>
            <person name="Oren A."/>
            <person name="Chaudhuri R.R."/>
            <person name="La Ragione R."/>
            <person name="Hildebrand F."/>
            <person name="Pallen M.J."/>
        </authorList>
    </citation>
    <scope>NUCLEOTIDE SEQUENCE</scope>
    <source>
        <strain evidence="6">ChiGjej1B1-98</strain>
    </source>
</reference>
<dbReference type="InterPro" id="IPR003439">
    <property type="entry name" value="ABC_transporter-like_ATP-bd"/>
</dbReference>
<feature type="domain" description="ABC transporter" evidence="5">
    <location>
        <begin position="127"/>
        <end position="322"/>
    </location>
</feature>
<accession>A0A9D1YU67</accession>
<feature type="non-terminal residue" evidence="6">
    <location>
        <position position="1"/>
    </location>
</feature>
<dbReference type="SMART" id="SM00382">
    <property type="entry name" value="AAA"/>
    <property type="match status" value="1"/>
</dbReference>
<organism evidence="6 7">
    <name type="scientific">Candidatus Agrococcus pullicola</name>
    <dbReference type="NCBI Taxonomy" id="2838429"/>
    <lineage>
        <taxon>Bacteria</taxon>
        <taxon>Bacillati</taxon>
        <taxon>Actinomycetota</taxon>
        <taxon>Actinomycetes</taxon>
        <taxon>Micrococcales</taxon>
        <taxon>Microbacteriaceae</taxon>
        <taxon>Agrococcus</taxon>
    </lineage>
</organism>
<dbReference type="GO" id="GO:0005524">
    <property type="term" value="F:ATP binding"/>
    <property type="evidence" value="ECO:0007669"/>
    <property type="project" value="UniProtKB-KW"/>
</dbReference>
<dbReference type="CDD" id="cd03221">
    <property type="entry name" value="ABCF_EF-3"/>
    <property type="match status" value="1"/>
</dbReference>
<sequence length="322" mass="35178">ADSGDLVQDGDGSGIGVTRFTGTYTDYLQARKDALARWEQQFADEQAKLKKLRASVSESQTVGRPERGPRTEARSAKKFYADRNAKVVARRVGDTRSRLEELEERQIRKPPRELSFAGIPLPARSMTSARTVIDAAQIALAGRLERTSLSIRQGEQWLVTGSNGTGKSTLLQVLAGALEPTSGSVQRARGLRIGLLTQHADIPDPHDRGPSRTLVRAYEDAVGSGRATAVPLTAFGLFAPRDLQRPLDSVSRGQVQRLALAIVLAEMPDVLLLDEPTNHLSLLLVTQLEESLADYPGTVVIASHDRWLRSNWAGRTLQLEST</sequence>
<comment type="caution">
    <text evidence="6">The sequence shown here is derived from an EMBL/GenBank/DDBJ whole genome shotgun (WGS) entry which is preliminary data.</text>
</comment>
<keyword evidence="1" id="KW-0677">Repeat</keyword>